<evidence type="ECO:0000313" key="1">
    <source>
        <dbReference type="EMBL" id="KAK3267262.1"/>
    </source>
</evidence>
<proteinExistence type="predicted"/>
<reference evidence="1 2" key="1">
    <citation type="journal article" date="2015" name="Genome Biol. Evol.">
        <title>Comparative Genomics of a Bacterivorous Green Alga Reveals Evolutionary Causalities and Consequences of Phago-Mixotrophic Mode of Nutrition.</title>
        <authorList>
            <person name="Burns J.A."/>
            <person name="Paasch A."/>
            <person name="Narechania A."/>
            <person name="Kim E."/>
        </authorList>
    </citation>
    <scope>NUCLEOTIDE SEQUENCE [LARGE SCALE GENOMIC DNA]</scope>
    <source>
        <strain evidence="1 2">PLY_AMNH</strain>
    </source>
</reference>
<protein>
    <submittedName>
        <fullName evidence="1">Uncharacterized protein</fullName>
    </submittedName>
</protein>
<accession>A0AAE0FWD6</accession>
<comment type="caution">
    <text evidence="1">The sequence shown here is derived from an EMBL/GenBank/DDBJ whole genome shotgun (WGS) entry which is preliminary data.</text>
</comment>
<name>A0AAE0FWD6_9CHLO</name>
<sequence length="182" mass="20190">MPVIIDYSPLRLPNSPKHRCYNFISKDGETWREAALRFDESSISGSHQDAKTLTATLRQIYRQRSQSSLANHASADKRLDELLERLETSRHATEGCLLETGDVCSEDPSERTGVSAERLEGWHAAGRSLSCPSDAEAAAQKAILHDICCKMDAIDRGQLNARGRFDSGVRHAQSKAWNVVLP</sequence>
<keyword evidence="2" id="KW-1185">Reference proteome</keyword>
<dbReference type="EMBL" id="LGRX02012522">
    <property type="protein sequence ID" value="KAK3267262.1"/>
    <property type="molecule type" value="Genomic_DNA"/>
</dbReference>
<dbReference type="AlphaFoldDB" id="A0AAE0FWD6"/>
<organism evidence="1 2">
    <name type="scientific">Cymbomonas tetramitiformis</name>
    <dbReference type="NCBI Taxonomy" id="36881"/>
    <lineage>
        <taxon>Eukaryota</taxon>
        <taxon>Viridiplantae</taxon>
        <taxon>Chlorophyta</taxon>
        <taxon>Pyramimonadophyceae</taxon>
        <taxon>Pyramimonadales</taxon>
        <taxon>Pyramimonadaceae</taxon>
        <taxon>Cymbomonas</taxon>
    </lineage>
</organism>
<gene>
    <name evidence="1" type="ORF">CYMTET_24169</name>
</gene>
<dbReference type="Proteomes" id="UP001190700">
    <property type="component" value="Unassembled WGS sequence"/>
</dbReference>
<evidence type="ECO:0000313" key="2">
    <source>
        <dbReference type="Proteomes" id="UP001190700"/>
    </source>
</evidence>